<sequence>MQFSRLQDACGAHNWMKFRSKLFIVLIRRRRNTCYSLASIFLLSFIYLESSVCILGYSTAPVTTQLVARNTGRRNISVASWFLFCSPTSSVFTMVVSWQLLGAMCV</sequence>
<gene>
    <name evidence="2" type="ORF">R3P38DRAFT_1515262</name>
</gene>
<feature type="transmembrane region" description="Helical" evidence="1">
    <location>
        <begin position="34"/>
        <end position="58"/>
    </location>
</feature>
<dbReference type="EMBL" id="JAWWNJ010000061">
    <property type="protein sequence ID" value="KAK7013035.1"/>
    <property type="molecule type" value="Genomic_DNA"/>
</dbReference>
<protein>
    <submittedName>
        <fullName evidence="2">Uncharacterized protein</fullName>
    </submittedName>
</protein>
<name>A0AAW0AJ38_9AGAR</name>
<keyword evidence="1" id="KW-1133">Transmembrane helix</keyword>
<reference evidence="2 3" key="1">
    <citation type="journal article" date="2024" name="J Genomics">
        <title>Draft genome sequencing and assembly of Favolaschia claudopus CIRM-BRFM 2984 isolated from oak limbs.</title>
        <authorList>
            <person name="Navarro D."/>
            <person name="Drula E."/>
            <person name="Chaduli D."/>
            <person name="Cazenave R."/>
            <person name="Ahrendt S."/>
            <person name="Wang J."/>
            <person name="Lipzen A."/>
            <person name="Daum C."/>
            <person name="Barry K."/>
            <person name="Grigoriev I.V."/>
            <person name="Favel A."/>
            <person name="Rosso M.N."/>
            <person name="Martin F."/>
        </authorList>
    </citation>
    <scope>NUCLEOTIDE SEQUENCE [LARGE SCALE GENOMIC DNA]</scope>
    <source>
        <strain evidence="2 3">CIRM-BRFM 2984</strain>
    </source>
</reference>
<feature type="transmembrane region" description="Helical" evidence="1">
    <location>
        <begin position="78"/>
        <end position="101"/>
    </location>
</feature>
<accession>A0AAW0AJ38</accession>
<keyword evidence="1" id="KW-0472">Membrane</keyword>
<evidence type="ECO:0000313" key="2">
    <source>
        <dbReference type="EMBL" id="KAK7013035.1"/>
    </source>
</evidence>
<evidence type="ECO:0000256" key="1">
    <source>
        <dbReference type="SAM" id="Phobius"/>
    </source>
</evidence>
<evidence type="ECO:0000313" key="3">
    <source>
        <dbReference type="Proteomes" id="UP001362999"/>
    </source>
</evidence>
<keyword evidence="1" id="KW-0812">Transmembrane</keyword>
<keyword evidence="3" id="KW-1185">Reference proteome</keyword>
<proteinExistence type="predicted"/>
<dbReference type="Proteomes" id="UP001362999">
    <property type="component" value="Unassembled WGS sequence"/>
</dbReference>
<comment type="caution">
    <text evidence="2">The sequence shown here is derived from an EMBL/GenBank/DDBJ whole genome shotgun (WGS) entry which is preliminary data.</text>
</comment>
<dbReference type="AlphaFoldDB" id="A0AAW0AJ38"/>
<organism evidence="2 3">
    <name type="scientific">Favolaschia claudopus</name>
    <dbReference type="NCBI Taxonomy" id="2862362"/>
    <lineage>
        <taxon>Eukaryota</taxon>
        <taxon>Fungi</taxon>
        <taxon>Dikarya</taxon>
        <taxon>Basidiomycota</taxon>
        <taxon>Agaricomycotina</taxon>
        <taxon>Agaricomycetes</taxon>
        <taxon>Agaricomycetidae</taxon>
        <taxon>Agaricales</taxon>
        <taxon>Marasmiineae</taxon>
        <taxon>Mycenaceae</taxon>
        <taxon>Favolaschia</taxon>
    </lineage>
</organism>